<dbReference type="Gene3D" id="3.40.50.150">
    <property type="entry name" value="Vaccinia Virus protein VP39"/>
    <property type="match status" value="1"/>
</dbReference>
<dbReference type="Gene3D" id="3.90.550.10">
    <property type="entry name" value="Spore Coat Polysaccharide Biosynthesis Protein SpsA, Chain A"/>
    <property type="match status" value="2"/>
</dbReference>
<organism evidence="2 3">
    <name type="scientific">Sulfuritortus calidifontis</name>
    <dbReference type="NCBI Taxonomy" id="1914471"/>
    <lineage>
        <taxon>Bacteria</taxon>
        <taxon>Pseudomonadati</taxon>
        <taxon>Pseudomonadota</taxon>
        <taxon>Betaproteobacteria</taxon>
        <taxon>Nitrosomonadales</taxon>
        <taxon>Thiobacillaceae</taxon>
        <taxon>Sulfuritortus</taxon>
    </lineage>
</organism>
<dbReference type="Pfam" id="PF13489">
    <property type="entry name" value="Methyltransf_23"/>
    <property type="match status" value="1"/>
</dbReference>
<dbReference type="Proteomes" id="UP000295135">
    <property type="component" value="Unassembled WGS sequence"/>
</dbReference>
<dbReference type="PANTHER" id="PTHR43179:SF7">
    <property type="entry name" value="RHAMNOSYLTRANSFERASE WBBL"/>
    <property type="match status" value="1"/>
</dbReference>
<dbReference type="SUPFAM" id="SSF53448">
    <property type="entry name" value="Nucleotide-diphospho-sugar transferases"/>
    <property type="match status" value="2"/>
</dbReference>
<gene>
    <name evidence="2" type="ORF">EDC61_11744</name>
</gene>
<dbReference type="RefSeq" id="WP_207899564.1">
    <property type="nucleotide sequence ID" value="NZ_SLZY01000017.1"/>
</dbReference>
<keyword evidence="3" id="KW-1185">Reference proteome</keyword>
<dbReference type="SUPFAM" id="SSF53756">
    <property type="entry name" value="UDP-Glycosyltransferase/glycogen phosphorylase"/>
    <property type="match status" value="2"/>
</dbReference>
<evidence type="ECO:0000313" key="3">
    <source>
        <dbReference type="Proteomes" id="UP000295135"/>
    </source>
</evidence>
<sequence length="1600" mass="179359">MNNALICLLWPKNFGALRHYLHNRPRVVLTIQDYCTDELKQLVLESGSTLMTLEELLDASTRQANAIEAEGRVDAILKQLQSPEWAGLGSAGGLSQEDLFEIYAPMIKSGMIVGQNIVTVLDAARQRYRIELLMVNEEWMTLSALAIQWAKQRGVPSLHLTHGVGLSRYYNAHQRLQADIIAVLGQRGAESCIDAGVAEDRLRITGNPAWDVYAHLPMRQQEIRDVLSAHHGFPKDARIVMFATTWAAGMTAFSEPKIYDETITAFFEACGRLRKAGQKLVCVIKDRPSNMDFGPARVAELAVQSGLQPSDYLYTSESTESWLTAADVAVSVDSNISIEAMLAGVPAVNLITDFGWLMGPSFGADDGIIEIAPADLASTLQRLHEDRPYRAAVLQAQRKRLAYFNCANDGRAAERVAKVMLECARPLTEAGTVPATDIPRRGFVWEELSASAEADLKGAYHDHLRAELLILMGKAPNRVLDIGCAGGATGAKIKEYFPDSQVIGIELNRQAAEVARGRIDLVIDRPLEEVDFASFGIEPHSIDTVIVADVLEHLYDPWAAMLRLRQWLTPDAQILASIPNTRNLWVLNELANGRFPYEKEGLLDVTHIRFFTRQEIEKFFHETGFIIEKWDRTLDGRLEKLELPDNARHIETEKLILKDVSPEEFLDLKTLQHLVVARPMPDEEMLAIRPPEPGRGPTPEEMYRIWTAARQFQDRDAAWLAERMGQWPRLPLFHFGMIVPPGSEEGIGRTLQSLTGQFVNQTWRLTIVAHCELPADTEQSEVIQWLVADETKPALPLLNAALLTSDAEWVAMIEAGDKLAPHALFSLTDIIVRKPDWRLIYTDEDSLADDGSRSNPYFKPDFSIDTVRSAPFAIGGVLLARQDLFAQLGGFRSELEGAEQWDLSLRAYEQVGEAGIGHIADMLYHRAATGGHCSRPAEVVQAASVDALAEHLERQSLAGDIAEGLIPGTFHIRYRHQATPKVSIVVPTRNQVEMLQRCIGSIVEFTSWPDWELLVVDNGSDEPEARAYLDKLRQAEPERIKVLSYPKPFNFSAMNNLAAKAASGDYLLLLNNDTAVLQPDWLEEMMGYAQQPEVGIVGARLVFPDGKIQHAGVILGIGDSPAEHAFIGCAGDEVGYFGRLKLPQDLSAVTAACLLIRKSVYDAVGGLDEAMFKVSYNDIDLCLKVRQQGYRVVWTPHATLLHEGSVSQRGGVEQKQDAAKAERFKGEQQAMYGKWGRLIAYDPFYNRNLSLNARDFRIEVTPALTLDPDWRPRPRILAHPADRFGCGEYRIISPMRQLNQAGLVQGWETGNYVSVPELLRFAPDAVVFQRQIETHQLELIESYIRNLKSFRVYEIDDLITNVPLKSLGRKDFEKLKAAGLNKKFRKAIGLCDRLVVSTQYLADEYGSFNQDVRVVPNYLERARWGELTSLRRQGEKPRVGWAGGVHHAGDLDLIIDVVKETHEEVQWVFFGLCPEVIHPLVEFHLGVDLEEYPRKLASLNLDLAVAPLEDVPFNHAKSHLRLLEYGILGFPVICTDITPYRGDYPVTRISNKHKDWVDAIRGHVADMDELARMGDRLRDYVQANWMLEDHLDVWLKAWLP</sequence>
<protein>
    <submittedName>
        <fullName evidence="2">GT2 family glycosyltransferase</fullName>
    </submittedName>
</protein>
<dbReference type="InterPro" id="IPR029044">
    <property type="entry name" value="Nucleotide-diphossugar_trans"/>
</dbReference>
<keyword evidence="2" id="KW-0808">Transferase</keyword>
<dbReference type="SUPFAM" id="SSF53335">
    <property type="entry name" value="S-adenosyl-L-methionine-dependent methyltransferases"/>
    <property type="match status" value="1"/>
</dbReference>
<dbReference type="Gene3D" id="3.40.50.2000">
    <property type="entry name" value="Glycogen Phosphorylase B"/>
    <property type="match status" value="1"/>
</dbReference>
<dbReference type="CDD" id="cd04186">
    <property type="entry name" value="GT_2_like_c"/>
    <property type="match status" value="1"/>
</dbReference>
<dbReference type="GO" id="GO:0016740">
    <property type="term" value="F:transferase activity"/>
    <property type="evidence" value="ECO:0007669"/>
    <property type="project" value="UniProtKB-KW"/>
</dbReference>
<dbReference type="Pfam" id="PF00535">
    <property type="entry name" value="Glycos_transf_2"/>
    <property type="match status" value="1"/>
</dbReference>
<evidence type="ECO:0000313" key="2">
    <source>
        <dbReference type="EMBL" id="TCS70139.1"/>
    </source>
</evidence>
<dbReference type="InterPro" id="IPR029063">
    <property type="entry name" value="SAM-dependent_MTases_sf"/>
</dbReference>
<dbReference type="InterPro" id="IPR001173">
    <property type="entry name" value="Glyco_trans_2-like"/>
</dbReference>
<dbReference type="EMBL" id="SLZY01000017">
    <property type="protein sequence ID" value="TCS70139.1"/>
    <property type="molecule type" value="Genomic_DNA"/>
</dbReference>
<name>A0A4R3JVL6_9PROT</name>
<comment type="caution">
    <text evidence="2">The sequence shown here is derived from an EMBL/GenBank/DDBJ whole genome shotgun (WGS) entry which is preliminary data.</text>
</comment>
<evidence type="ECO:0000259" key="1">
    <source>
        <dbReference type="Pfam" id="PF00535"/>
    </source>
</evidence>
<reference evidence="2 3" key="1">
    <citation type="submission" date="2019-03" db="EMBL/GenBank/DDBJ databases">
        <title>Genomic Encyclopedia of Type Strains, Phase IV (KMG-IV): sequencing the most valuable type-strain genomes for metagenomic binning, comparative biology and taxonomic classification.</title>
        <authorList>
            <person name="Goeker M."/>
        </authorList>
    </citation>
    <scope>NUCLEOTIDE SEQUENCE [LARGE SCALE GENOMIC DNA]</scope>
    <source>
        <strain evidence="2 3">DSM 103923</strain>
    </source>
</reference>
<proteinExistence type="predicted"/>
<feature type="domain" description="Glycosyltransferase 2-like" evidence="1">
    <location>
        <begin position="983"/>
        <end position="1106"/>
    </location>
</feature>
<dbReference type="CDD" id="cd02440">
    <property type="entry name" value="AdoMet_MTases"/>
    <property type="match status" value="1"/>
</dbReference>
<accession>A0A4R3JVL6</accession>
<dbReference type="PANTHER" id="PTHR43179">
    <property type="entry name" value="RHAMNOSYLTRANSFERASE WBBL"/>
    <property type="match status" value="1"/>
</dbReference>